<dbReference type="OrthoDB" id="10020219at2759"/>
<comment type="caution">
    <text evidence="2">The sequence shown here is derived from an EMBL/GenBank/DDBJ whole genome shotgun (WGS) entry which is preliminary data.</text>
</comment>
<name>A0A9Q1C328_HOLLE</name>
<dbReference type="AlphaFoldDB" id="A0A9Q1C328"/>
<protein>
    <submittedName>
        <fullName evidence="2">Uncharacterized protein</fullName>
    </submittedName>
</protein>
<evidence type="ECO:0000256" key="1">
    <source>
        <dbReference type="SAM" id="MobiDB-lite"/>
    </source>
</evidence>
<dbReference type="Proteomes" id="UP001152320">
    <property type="component" value="Chromosome 8"/>
</dbReference>
<gene>
    <name evidence="2" type="ORF">HOLleu_18140</name>
</gene>
<accession>A0A9Q1C328</accession>
<reference evidence="2" key="1">
    <citation type="submission" date="2021-10" db="EMBL/GenBank/DDBJ databases">
        <title>Tropical sea cucumber genome reveals ecological adaptation and Cuvierian tubules defense mechanism.</title>
        <authorList>
            <person name="Chen T."/>
        </authorList>
    </citation>
    <scope>NUCLEOTIDE SEQUENCE</scope>
    <source>
        <strain evidence="2">Nanhai2018</strain>
        <tissue evidence="2">Muscle</tissue>
    </source>
</reference>
<evidence type="ECO:0000313" key="3">
    <source>
        <dbReference type="Proteomes" id="UP001152320"/>
    </source>
</evidence>
<proteinExistence type="predicted"/>
<organism evidence="2 3">
    <name type="scientific">Holothuria leucospilota</name>
    <name type="common">Black long sea cucumber</name>
    <name type="synonym">Mertensiothuria leucospilota</name>
    <dbReference type="NCBI Taxonomy" id="206669"/>
    <lineage>
        <taxon>Eukaryota</taxon>
        <taxon>Metazoa</taxon>
        <taxon>Echinodermata</taxon>
        <taxon>Eleutherozoa</taxon>
        <taxon>Echinozoa</taxon>
        <taxon>Holothuroidea</taxon>
        <taxon>Aspidochirotacea</taxon>
        <taxon>Aspidochirotida</taxon>
        <taxon>Holothuriidae</taxon>
        <taxon>Holothuria</taxon>
    </lineage>
</organism>
<evidence type="ECO:0000313" key="2">
    <source>
        <dbReference type="EMBL" id="KAJ8037343.1"/>
    </source>
</evidence>
<dbReference type="EMBL" id="JAIZAY010000008">
    <property type="protein sequence ID" value="KAJ8037343.1"/>
    <property type="molecule type" value="Genomic_DNA"/>
</dbReference>
<keyword evidence="3" id="KW-1185">Reference proteome</keyword>
<sequence>MSQNDDTESCSASSIGLPPLSLGKPRFPHSQTWTLVDQYNMEMRQQLELDPFLNWKYDVQCQIANISNSIKKTFEDHPDLKPGNNAPITNTDLIVHPDALENVRRPTYKKEHNSQKAPVKGLVVRDIVR</sequence>
<feature type="region of interest" description="Disordered" evidence="1">
    <location>
        <begin position="1"/>
        <end position="25"/>
    </location>
</feature>